<evidence type="ECO:0000313" key="8">
    <source>
        <dbReference type="Proteomes" id="UP000028294"/>
    </source>
</evidence>
<accession>A0A081TYF8</accession>
<dbReference type="InterPro" id="IPR007359">
    <property type="entry name" value="SigmaE_reg_RseC_MucC"/>
</dbReference>
<sequence>MTNIITHQGIVENISGSQVSVRIIQTSACSTCSVKGHCSSADSKEKVIEITDTSSVWKVGDEVTIIGATSMGMQAVFLAFVIPLFLLILGLFVFKTVLHSELYGALAALAVLVPYYYIIWLNRTRLKQKFSFTIKPINN</sequence>
<feature type="transmembrane region" description="Helical" evidence="1">
    <location>
        <begin position="102"/>
        <end position="121"/>
    </location>
</feature>
<dbReference type="Pfam" id="PF04246">
    <property type="entry name" value="RseC_MucC"/>
    <property type="match status" value="1"/>
</dbReference>
<dbReference type="OrthoDB" id="1120636at2"/>
<dbReference type="Proteomes" id="UP001079672">
    <property type="component" value="Unassembled WGS sequence"/>
</dbReference>
<evidence type="ECO:0000313" key="12">
    <source>
        <dbReference type="Proteomes" id="UP000501467"/>
    </source>
</evidence>
<feature type="transmembrane region" description="Helical" evidence="1">
    <location>
        <begin position="75"/>
        <end position="96"/>
    </location>
</feature>
<dbReference type="Proteomes" id="UP000028294">
    <property type="component" value="Chromosome"/>
</dbReference>
<reference evidence="8 9" key="3">
    <citation type="submission" date="2019-03" db="EMBL/GenBank/DDBJ databases">
        <title>Complete genome assembly of MDR B. fragilis.</title>
        <authorList>
            <person name="Sydenham T.V."/>
            <person name="Hasman H."/>
            <person name="Justesen U.S."/>
        </authorList>
    </citation>
    <scope>NUCLEOTIDE SEQUENCE [LARGE SCALE GENOMIC DNA]</scope>
    <source>
        <strain evidence="3 8">DCMOUH0067B</strain>
        <strain evidence="4 9">DCMSKEJBY0001B</strain>
    </source>
</reference>
<dbReference type="Proteomes" id="UP000284614">
    <property type="component" value="Unassembled WGS sequence"/>
</dbReference>
<name>A0A081TYF8_BACFG</name>
<dbReference type="EMBL" id="QSDG01000006">
    <property type="protein sequence ID" value="RGY69423.1"/>
    <property type="molecule type" value="Genomic_DNA"/>
</dbReference>
<evidence type="ECO:0000313" key="9">
    <source>
        <dbReference type="Proteomes" id="UP000036847"/>
    </source>
</evidence>
<dbReference type="EMBL" id="CP054003">
    <property type="protein sequence ID" value="QKH83253.1"/>
    <property type="molecule type" value="Genomic_DNA"/>
</dbReference>
<dbReference type="EMBL" id="CP036553">
    <property type="protein sequence ID" value="QCQ37709.1"/>
    <property type="molecule type" value="Genomic_DNA"/>
</dbReference>
<dbReference type="EMBL" id="QRZH01000016">
    <property type="protein sequence ID" value="RGV50423.1"/>
    <property type="molecule type" value="Genomic_DNA"/>
</dbReference>
<evidence type="ECO:0000256" key="1">
    <source>
        <dbReference type="SAM" id="Phobius"/>
    </source>
</evidence>
<dbReference type="Proteomes" id="UP000286270">
    <property type="component" value="Unassembled WGS sequence"/>
</dbReference>
<dbReference type="EMBL" id="CP036546">
    <property type="protein sequence ID" value="QCQ46485.1"/>
    <property type="molecule type" value="Genomic_DNA"/>
</dbReference>
<dbReference type="Proteomes" id="UP000501467">
    <property type="component" value="Chromosome"/>
</dbReference>
<dbReference type="RefSeq" id="WP_005778211.1">
    <property type="nucleotide sequence ID" value="NZ_CABJEQ010000001.1"/>
</dbReference>
<evidence type="ECO:0000313" key="10">
    <source>
        <dbReference type="Proteomes" id="UP000284614"/>
    </source>
</evidence>
<reference evidence="4" key="1">
    <citation type="book" date="2014" name="THE 24TH EUROPEAN CONGRESS OF CLINICAL MICROBIOLOGY AND INFECTIOUS DISEASES" publisher="ECCMID 2014" city="Barcelona, Spain">
        <title>Identification of resistance genes in three multidrug-resistant Bacteroides fragilis isolates by whole genome sequencing.</title>
        <editorList>
            <person name="Unknown"/>
            <person name="A."/>
        </editorList>
        <authorList>
            <person name="Sydenham T.V."/>
            <person name="Hasman H."/>
            <person name="Wang M."/>
            <person name="Soki J."/>
            <person name="Nagy E."/>
            <person name="Justesen U.S."/>
        </authorList>
    </citation>
    <scope>NUCLEOTIDE SEQUENCE</scope>
    <source>
        <strain evidence="4">DCMSKEJBY0001B</strain>
    </source>
</reference>
<keyword evidence="1" id="KW-0472">Membrane</keyword>
<evidence type="ECO:0000313" key="6">
    <source>
        <dbReference type="EMBL" id="RGV50423.1"/>
    </source>
</evidence>
<organism evidence="6 11">
    <name type="scientific">Bacteroides fragilis</name>
    <dbReference type="NCBI Taxonomy" id="817"/>
    <lineage>
        <taxon>Bacteria</taxon>
        <taxon>Pseudomonadati</taxon>
        <taxon>Bacteroidota</taxon>
        <taxon>Bacteroidia</taxon>
        <taxon>Bacteroidales</taxon>
        <taxon>Bacteroidaceae</taxon>
        <taxon>Bacteroides</taxon>
    </lineage>
</organism>
<evidence type="ECO:0000313" key="3">
    <source>
        <dbReference type="EMBL" id="QCQ37709.1"/>
    </source>
</evidence>
<evidence type="ECO:0000313" key="5">
    <source>
        <dbReference type="EMBL" id="QKH83253.1"/>
    </source>
</evidence>
<evidence type="ECO:0000313" key="4">
    <source>
        <dbReference type="EMBL" id="QCQ46485.1"/>
    </source>
</evidence>
<proteinExistence type="predicted"/>
<evidence type="ECO:0000313" key="7">
    <source>
        <dbReference type="EMBL" id="RGY69423.1"/>
    </source>
</evidence>
<reference evidence="10 11" key="2">
    <citation type="submission" date="2018-08" db="EMBL/GenBank/DDBJ databases">
        <title>A genome reference for cultivated species of the human gut microbiota.</title>
        <authorList>
            <person name="Zou Y."/>
            <person name="Xue W."/>
            <person name="Luo G."/>
        </authorList>
    </citation>
    <scope>NUCLEOTIDE SEQUENCE [LARGE SCALE GENOMIC DNA]</scope>
    <source>
        <strain evidence="6 11">AF14-26</strain>
        <strain evidence="7 10">OF01-1</strain>
    </source>
</reference>
<dbReference type="Proteomes" id="UP000036847">
    <property type="component" value="Chromosome"/>
</dbReference>
<reference evidence="5 12" key="4">
    <citation type="submission" date="2020-05" db="EMBL/GenBank/DDBJ databases">
        <title>FDA dAtabase for Regulatory Grade micrObial Sequences (FDA-ARGOS): Supporting development and validation of Infectious Disease Dx tests.</title>
        <authorList>
            <person name="Bojja K."/>
            <person name="Kessler A."/>
            <person name="Tallon L."/>
            <person name="Sadzewicz L."/>
            <person name="Zhao X."/>
            <person name="Vavikolanu K."/>
            <person name="Mehta A."/>
            <person name="Aluvathingal J."/>
            <person name="Nadendla S."/>
            <person name="Myers T."/>
            <person name="Yan Y."/>
            <person name="Sichtig H."/>
        </authorList>
    </citation>
    <scope>NUCLEOTIDE SEQUENCE [LARGE SCALE GENOMIC DNA]</scope>
    <source>
        <strain evidence="5 12">FDAARGOS_763</strain>
    </source>
</reference>
<dbReference type="PANTHER" id="PTHR35867">
    <property type="entry name" value="PROTEIN RSEC"/>
    <property type="match status" value="1"/>
</dbReference>
<keyword evidence="1" id="KW-0812">Transmembrane</keyword>
<dbReference type="EMBL" id="JAPTZU010000001">
    <property type="protein sequence ID" value="MCZ2686027.1"/>
    <property type="molecule type" value="Genomic_DNA"/>
</dbReference>
<protein>
    <submittedName>
        <fullName evidence="6">RseC/MucC family positive regulator of sigma(E)</fullName>
    </submittedName>
    <submittedName>
        <fullName evidence="2">SoxR reducing system RseC family protein</fullName>
    </submittedName>
</protein>
<evidence type="ECO:0000313" key="11">
    <source>
        <dbReference type="Proteomes" id="UP000286270"/>
    </source>
</evidence>
<reference evidence="2" key="5">
    <citation type="submission" date="2022-12" db="EMBL/GenBank/DDBJ databases">
        <title>Development of a Multilocus Sequence Typing Scheme for Bacteroides fragilis Based on Whole Genome Sequencing Data and Clinical Application.</title>
        <authorList>
            <person name="Nielsen F.D."/>
            <person name="Justesen U.S."/>
        </authorList>
    </citation>
    <scope>NUCLEOTIDE SEQUENCE</scope>
    <source>
        <strain evidence="2">BF_AM_ODE_DK_2015_4</strain>
    </source>
</reference>
<evidence type="ECO:0000313" key="2">
    <source>
        <dbReference type="EMBL" id="MCZ2686027.1"/>
    </source>
</evidence>
<dbReference type="GeneID" id="99672014"/>
<keyword evidence="1" id="KW-1133">Transmembrane helix</keyword>
<gene>
    <name evidence="6" type="ORF">DWW08_16835</name>
    <name evidence="7" type="ORF">DXA27_08780</name>
    <name evidence="4" type="ORF">EC80_017370</name>
    <name evidence="5" type="ORF">FOC69_02310</name>
    <name evidence="3" type="ORF">IA74_017255</name>
    <name evidence="2" type="ORF">O1433_00690</name>
</gene>
<dbReference type="AlphaFoldDB" id="A0A081TYF8"/>
<dbReference type="PANTHER" id="PTHR35867:SF1">
    <property type="entry name" value="PROTEIN RSEC"/>
    <property type="match status" value="1"/>
</dbReference>